<keyword evidence="3" id="KW-1185">Reference proteome</keyword>
<dbReference type="Proteomes" id="UP000664795">
    <property type="component" value="Unassembled WGS sequence"/>
</dbReference>
<sequence length="158" mass="17664">MDTHKALVEHIQQNNIAGHLHRLSRLLGGLSEHRWAKDGYPDVRNGHVQLLRNLDPEGTRNTVLAQRAHITKQTMGRLVKELADSGYVAITVDPTDSRAQRVLLTARGTDFLTYLAATLADLNWAFANVLGEGRLADFSQTLQDLLAFAETRQQQQDL</sequence>
<dbReference type="PANTHER" id="PTHR33164">
    <property type="entry name" value="TRANSCRIPTIONAL REGULATOR, MARR FAMILY"/>
    <property type="match status" value="1"/>
</dbReference>
<proteinExistence type="predicted"/>
<gene>
    <name evidence="2" type="ORF">J2I48_10435</name>
</gene>
<dbReference type="SUPFAM" id="SSF46785">
    <property type="entry name" value="Winged helix' DNA-binding domain"/>
    <property type="match status" value="1"/>
</dbReference>
<dbReference type="InterPro" id="IPR036390">
    <property type="entry name" value="WH_DNA-bd_sf"/>
</dbReference>
<dbReference type="PANTHER" id="PTHR33164:SF57">
    <property type="entry name" value="MARR-FAMILY TRANSCRIPTIONAL REGULATOR"/>
    <property type="match status" value="1"/>
</dbReference>
<dbReference type="AlphaFoldDB" id="A0A939G7X3"/>
<comment type="caution">
    <text evidence="2">The sequence shown here is derived from an EMBL/GenBank/DDBJ whole genome shotgun (WGS) entry which is preliminary data.</text>
</comment>
<dbReference type="PROSITE" id="PS50995">
    <property type="entry name" value="HTH_MARR_2"/>
    <property type="match status" value="1"/>
</dbReference>
<organism evidence="2 3">
    <name type="scientific">Fibrella aquatilis</name>
    <dbReference type="NCBI Taxonomy" id="2817059"/>
    <lineage>
        <taxon>Bacteria</taxon>
        <taxon>Pseudomonadati</taxon>
        <taxon>Bacteroidota</taxon>
        <taxon>Cytophagia</taxon>
        <taxon>Cytophagales</taxon>
        <taxon>Spirosomataceae</taxon>
        <taxon>Fibrella</taxon>
    </lineage>
</organism>
<protein>
    <submittedName>
        <fullName evidence="2">MarR family transcriptional regulator</fullName>
    </submittedName>
</protein>
<dbReference type="InterPro" id="IPR000835">
    <property type="entry name" value="HTH_MarR-typ"/>
</dbReference>
<dbReference type="Gene3D" id="1.10.10.10">
    <property type="entry name" value="Winged helix-like DNA-binding domain superfamily/Winged helix DNA-binding domain"/>
    <property type="match status" value="1"/>
</dbReference>
<dbReference type="GO" id="GO:0006950">
    <property type="term" value="P:response to stress"/>
    <property type="evidence" value="ECO:0007669"/>
    <property type="project" value="TreeGrafter"/>
</dbReference>
<feature type="domain" description="HTH marR-type" evidence="1">
    <location>
        <begin position="13"/>
        <end position="147"/>
    </location>
</feature>
<name>A0A939G7X3_9BACT</name>
<dbReference type="RefSeq" id="WP_207335372.1">
    <property type="nucleotide sequence ID" value="NZ_JAFMYU010000006.1"/>
</dbReference>
<dbReference type="InterPro" id="IPR039422">
    <property type="entry name" value="MarR/SlyA-like"/>
</dbReference>
<evidence type="ECO:0000313" key="2">
    <source>
        <dbReference type="EMBL" id="MBO0931413.1"/>
    </source>
</evidence>
<dbReference type="InterPro" id="IPR036388">
    <property type="entry name" value="WH-like_DNA-bd_sf"/>
</dbReference>
<dbReference type="GO" id="GO:0003700">
    <property type="term" value="F:DNA-binding transcription factor activity"/>
    <property type="evidence" value="ECO:0007669"/>
    <property type="project" value="InterPro"/>
</dbReference>
<evidence type="ECO:0000259" key="1">
    <source>
        <dbReference type="PROSITE" id="PS50995"/>
    </source>
</evidence>
<dbReference type="EMBL" id="JAFMYU010000006">
    <property type="protein sequence ID" value="MBO0931413.1"/>
    <property type="molecule type" value="Genomic_DNA"/>
</dbReference>
<dbReference type="Pfam" id="PF12802">
    <property type="entry name" value="MarR_2"/>
    <property type="match status" value="1"/>
</dbReference>
<reference evidence="2 3" key="1">
    <citation type="submission" date="2021-03" db="EMBL/GenBank/DDBJ databases">
        <title>Fibrella sp. HMF5036 genome sequencing and assembly.</title>
        <authorList>
            <person name="Kang H."/>
            <person name="Kim H."/>
            <person name="Bae S."/>
            <person name="Joh K."/>
        </authorList>
    </citation>
    <scope>NUCLEOTIDE SEQUENCE [LARGE SCALE GENOMIC DNA]</scope>
    <source>
        <strain evidence="2 3">HMF5036</strain>
    </source>
</reference>
<accession>A0A939G7X3</accession>
<evidence type="ECO:0000313" key="3">
    <source>
        <dbReference type="Proteomes" id="UP000664795"/>
    </source>
</evidence>